<keyword evidence="6 11" id="KW-1133">Transmembrane helix</keyword>
<protein>
    <submittedName>
        <fullName evidence="13">Cyclic nucleotide-binding protein</fullName>
    </submittedName>
</protein>
<keyword evidence="7" id="KW-0915">Sodium</keyword>
<accession>A0A2U3BBY4</accession>
<evidence type="ECO:0000256" key="8">
    <source>
        <dbReference type="ARBA" id="ARBA00023065"/>
    </source>
</evidence>
<feature type="transmembrane region" description="Helical" evidence="11">
    <location>
        <begin position="361"/>
        <end position="383"/>
    </location>
</feature>
<feature type="transmembrane region" description="Helical" evidence="11">
    <location>
        <begin position="176"/>
        <end position="195"/>
    </location>
</feature>
<feature type="transmembrane region" description="Helical" evidence="11">
    <location>
        <begin position="74"/>
        <end position="92"/>
    </location>
</feature>
<dbReference type="InterPro" id="IPR018490">
    <property type="entry name" value="cNMP-bd_dom_sf"/>
</dbReference>
<organism evidence="13 14">
    <name type="scientific">Vibrio albus</name>
    <dbReference type="NCBI Taxonomy" id="2200953"/>
    <lineage>
        <taxon>Bacteria</taxon>
        <taxon>Pseudomonadati</taxon>
        <taxon>Pseudomonadota</taxon>
        <taxon>Gammaproteobacteria</taxon>
        <taxon>Vibrionales</taxon>
        <taxon>Vibrionaceae</taxon>
        <taxon>Vibrio</taxon>
    </lineage>
</organism>
<keyword evidence="9 11" id="KW-0472">Membrane</keyword>
<dbReference type="InterPro" id="IPR006153">
    <property type="entry name" value="Cation/H_exchanger_TM"/>
</dbReference>
<dbReference type="GO" id="GO:0051453">
    <property type="term" value="P:regulation of intracellular pH"/>
    <property type="evidence" value="ECO:0007669"/>
    <property type="project" value="TreeGrafter"/>
</dbReference>
<keyword evidence="3" id="KW-0050">Antiport</keyword>
<sequence>METNTGVIILIFVVLALLLGALVKSLPRVFKSPYSVILLVIGLVIASVSRTSYVQQSYPEFRQAMLVLTDIDPHLILLVFLPTLIFESAFGMETHLFRRMFSQIAILAVPGLLLASALTAALAHYAFPWGWSWTVCFLFGALISATDPVAVVALLKEVSSRKRLETLIEGESLLNDGTAIVLFTLFYGMLTLSGHAETGIISISGQFLLVVLLGMGIGALVGAIVLFWCSRLFNRPLVEITLTIIAAYITYYVAENLFHVSGVVAVVTLGLMLAGFGRTRISPEVSDFLHHFWHMMAHIANTIIFVLVGIIIATRIRLDVLDWWQSLLILYLGIQVIRALTVMVFMPLLRRIGVGITREKAIVLVWGGLRGAVSLALALIVTQHHVLEKELADQILFLTAGVVALTIIINSTSMTWVLEKLGLDKLPPAKQASLNKAKYSIKQHMLEELPQLKKNEFLHRANWSALSKPLDDVLAPELPVKPEKASAEELRVAFYRRLLETERQFYWSQFKQGALTGAATSQLVNAVEHALDGEPELAPRQSLFEFWKTPAYIKFFSNTPVINKMVVNLSFERLALSYDTARGFIQAQEEVARHVAALAPCVKDSEGALQDIEINKSQTRAHIDALREYFPDLSYSLETHSAHRLMLNLERAHTQKLIDEGVVDDSEAQKMIQAVEYKLSHLKQQPHRVSAREITRQIRDMQWAEKLKDKTVMALGKIAHRQIFQEGELIFRQHQHAHAIAIVLHGKVGVISTHDEQTAEYGTIVGCSAFLTDSYRTSAKAVTPTELIWLDLPNLKAIASKDKYLEELLADELEREVHQ</sequence>
<dbReference type="PROSITE" id="PS50042">
    <property type="entry name" value="CNMP_BINDING_3"/>
    <property type="match status" value="1"/>
</dbReference>
<feature type="transmembrane region" description="Helical" evidence="11">
    <location>
        <begin position="328"/>
        <end position="349"/>
    </location>
</feature>
<dbReference type="Pfam" id="PF00027">
    <property type="entry name" value="cNMP_binding"/>
    <property type="match status" value="1"/>
</dbReference>
<feature type="transmembrane region" description="Helical" evidence="11">
    <location>
        <begin position="6"/>
        <end position="23"/>
    </location>
</feature>
<feature type="transmembrane region" description="Helical" evidence="11">
    <location>
        <begin position="260"/>
        <end position="277"/>
    </location>
</feature>
<comment type="caution">
    <text evidence="13">The sequence shown here is derived from an EMBL/GenBank/DDBJ whole genome shotgun (WGS) entry which is preliminary data.</text>
</comment>
<keyword evidence="2" id="KW-0813">Transport</keyword>
<comment type="subcellular location">
    <subcellularLocation>
        <location evidence="1">Cell membrane</location>
        <topology evidence="1">Multi-pass membrane protein</topology>
    </subcellularLocation>
</comment>
<dbReference type="OrthoDB" id="9774146at2"/>
<proteinExistence type="predicted"/>
<evidence type="ECO:0000256" key="5">
    <source>
        <dbReference type="ARBA" id="ARBA00022692"/>
    </source>
</evidence>
<evidence type="ECO:0000256" key="2">
    <source>
        <dbReference type="ARBA" id="ARBA00022448"/>
    </source>
</evidence>
<gene>
    <name evidence="13" type="ORF">DI392_04100</name>
</gene>
<evidence type="ECO:0000256" key="3">
    <source>
        <dbReference type="ARBA" id="ARBA00022449"/>
    </source>
</evidence>
<dbReference type="InterPro" id="IPR014710">
    <property type="entry name" value="RmlC-like_jellyroll"/>
</dbReference>
<evidence type="ECO:0000313" key="14">
    <source>
        <dbReference type="Proteomes" id="UP000245362"/>
    </source>
</evidence>
<evidence type="ECO:0000313" key="13">
    <source>
        <dbReference type="EMBL" id="PWI34302.1"/>
    </source>
</evidence>
<dbReference type="Pfam" id="PF00999">
    <property type="entry name" value="Na_H_Exchanger"/>
    <property type="match status" value="1"/>
</dbReference>
<dbReference type="GO" id="GO:0098719">
    <property type="term" value="P:sodium ion import across plasma membrane"/>
    <property type="evidence" value="ECO:0007669"/>
    <property type="project" value="TreeGrafter"/>
</dbReference>
<feature type="transmembrane region" description="Helical" evidence="11">
    <location>
        <begin position="35"/>
        <end position="54"/>
    </location>
</feature>
<feature type="transmembrane region" description="Helical" evidence="11">
    <location>
        <begin position="395"/>
        <end position="418"/>
    </location>
</feature>
<dbReference type="RefSeq" id="WP_109318640.1">
    <property type="nucleotide sequence ID" value="NZ_QFWT01000002.1"/>
</dbReference>
<dbReference type="GO" id="GO:0015386">
    <property type="term" value="F:potassium:proton antiporter activity"/>
    <property type="evidence" value="ECO:0007669"/>
    <property type="project" value="TreeGrafter"/>
</dbReference>
<feature type="domain" description="Cyclic nucleotide-binding" evidence="12">
    <location>
        <begin position="703"/>
        <end position="816"/>
    </location>
</feature>
<evidence type="ECO:0000256" key="9">
    <source>
        <dbReference type="ARBA" id="ARBA00023136"/>
    </source>
</evidence>
<dbReference type="GO" id="GO:0005886">
    <property type="term" value="C:plasma membrane"/>
    <property type="evidence" value="ECO:0007669"/>
    <property type="project" value="UniProtKB-SubCell"/>
</dbReference>
<evidence type="ECO:0000259" key="12">
    <source>
        <dbReference type="PROSITE" id="PS50042"/>
    </source>
</evidence>
<dbReference type="EMBL" id="QFWT01000002">
    <property type="protein sequence ID" value="PWI34302.1"/>
    <property type="molecule type" value="Genomic_DNA"/>
</dbReference>
<evidence type="ECO:0000256" key="6">
    <source>
        <dbReference type="ARBA" id="ARBA00022989"/>
    </source>
</evidence>
<dbReference type="AlphaFoldDB" id="A0A2U3BBY4"/>
<dbReference type="Proteomes" id="UP000245362">
    <property type="component" value="Unassembled WGS sequence"/>
</dbReference>
<dbReference type="InterPro" id="IPR018422">
    <property type="entry name" value="Cation/H_exchanger_CPA1"/>
</dbReference>
<evidence type="ECO:0000256" key="10">
    <source>
        <dbReference type="ARBA" id="ARBA00023201"/>
    </source>
</evidence>
<dbReference type="SUPFAM" id="SSF51206">
    <property type="entry name" value="cAMP-binding domain-like"/>
    <property type="match status" value="1"/>
</dbReference>
<evidence type="ECO:0000256" key="7">
    <source>
        <dbReference type="ARBA" id="ARBA00023053"/>
    </source>
</evidence>
<feature type="transmembrane region" description="Helical" evidence="11">
    <location>
        <begin position="207"/>
        <end position="229"/>
    </location>
</feature>
<keyword evidence="14" id="KW-1185">Reference proteome</keyword>
<evidence type="ECO:0000256" key="11">
    <source>
        <dbReference type="SAM" id="Phobius"/>
    </source>
</evidence>
<dbReference type="PANTHER" id="PTHR10110:SF86">
    <property type="entry name" value="SODIUM_HYDROGEN EXCHANGER 7"/>
    <property type="match status" value="1"/>
</dbReference>
<dbReference type="InterPro" id="IPR000595">
    <property type="entry name" value="cNMP-bd_dom"/>
</dbReference>
<dbReference type="Gene3D" id="6.10.140.1330">
    <property type="match status" value="1"/>
</dbReference>
<name>A0A2U3BBY4_9VIBR</name>
<dbReference type="PANTHER" id="PTHR10110">
    <property type="entry name" value="SODIUM/HYDROGEN EXCHANGER"/>
    <property type="match status" value="1"/>
</dbReference>
<dbReference type="Gene3D" id="2.60.120.10">
    <property type="entry name" value="Jelly Rolls"/>
    <property type="match status" value="1"/>
</dbReference>
<dbReference type="CDD" id="cd00038">
    <property type="entry name" value="CAP_ED"/>
    <property type="match status" value="1"/>
</dbReference>
<keyword evidence="5 11" id="KW-0812">Transmembrane</keyword>
<feature type="transmembrane region" description="Helical" evidence="11">
    <location>
        <begin position="131"/>
        <end position="155"/>
    </location>
</feature>
<reference evidence="13 14" key="1">
    <citation type="submission" date="2018-05" db="EMBL/GenBank/DDBJ databases">
        <title>Vibrio limimaris sp. nov., isolated from marine sediment.</title>
        <authorList>
            <person name="Li C.-M."/>
        </authorList>
    </citation>
    <scope>NUCLEOTIDE SEQUENCE [LARGE SCALE GENOMIC DNA]</scope>
    <source>
        <strain evidence="13 14">E4404</strain>
    </source>
</reference>
<keyword evidence="10" id="KW-0739">Sodium transport</keyword>
<feature type="transmembrane region" description="Helical" evidence="11">
    <location>
        <begin position="298"/>
        <end position="316"/>
    </location>
</feature>
<feature type="transmembrane region" description="Helical" evidence="11">
    <location>
        <begin position="104"/>
        <end position="125"/>
    </location>
</feature>
<dbReference type="GO" id="GO:0015385">
    <property type="term" value="F:sodium:proton antiporter activity"/>
    <property type="evidence" value="ECO:0007669"/>
    <property type="project" value="InterPro"/>
</dbReference>
<evidence type="ECO:0000256" key="4">
    <source>
        <dbReference type="ARBA" id="ARBA00022475"/>
    </source>
</evidence>
<keyword evidence="4" id="KW-1003">Cell membrane</keyword>
<evidence type="ECO:0000256" key="1">
    <source>
        <dbReference type="ARBA" id="ARBA00004651"/>
    </source>
</evidence>
<keyword evidence="8" id="KW-0406">Ion transport</keyword>